<keyword evidence="3" id="KW-1185">Reference proteome</keyword>
<dbReference type="Gene3D" id="2.40.30.130">
    <property type="match status" value="1"/>
</dbReference>
<dbReference type="InterPro" id="IPR051335">
    <property type="entry name" value="Alanyl-tRNA_Editing_Enzymes"/>
</dbReference>
<evidence type="ECO:0008006" key="4">
    <source>
        <dbReference type="Google" id="ProtNLM"/>
    </source>
</evidence>
<dbReference type="InterPro" id="IPR009000">
    <property type="entry name" value="Transl_B-barrel_sf"/>
</dbReference>
<dbReference type="EMBL" id="JAKNCT010000010">
    <property type="protein sequence ID" value="MCG5031532.1"/>
    <property type="molecule type" value="Genomic_DNA"/>
</dbReference>
<accession>A0ABS9MSM1</accession>
<dbReference type="PANTHER" id="PTHR43462">
    <property type="entry name" value="ALANYL-TRNA EDITING PROTEIN"/>
    <property type="match status" value="1"/>
</dbReference>
<name>A0ABS9MSM1_9BURK</name>
<proteinExistence type="predicted"/>
<dbReference type="PANTHER" id="PTHR43462:SF2">
    <property type="entry name" value="THREONYL AND ALANYL TRNA SYNTHETASE SECOND ADDITIONAL DOMAIN-CONTAINING PROTEIN"/>
    <property type="match status" value="1"/>
</dbReference>
<dbReference type="Proteomes" id="UP001297600">
    <property type="component" value="Unassembled WGS sequence"/>
</dbReference>
<sequence length="140" mass="14879">MRQTALRLTAASSPAFPLEGGLFAVVLNRTPFHLKGGDEPADRGTPASVPVEAVFEDGAGGIVHAAASPLAEGSCVRARVDEAERTLHSRLHSADHLFSAWLEPQGWLAEKGDHFPGQSRVVFKPRDAGSPPPLPEARDI</sequence>
<protein>
    <recommendedName>
        <fullName evidence="4">Alanyl-tRNA synthetase</fullName>
    </recommendedName>
</protein>
<evidence type="ECO:0000313" key="2">
    <source>
        <dbReference type="EMBL" id="MCG5031532.1"/>
    </source>
</evidence>
<evidence type="ECO:0000313" key="3">
    <source>
        <dbReference type="Proteomes" id="UP001297600"/>
    </source>
</evidence>
<evidence type="ECO:0000256" key="1">
    <source>
        <dbReference type="SAM" id="MobiDB-lite"/>
    </source>
</evidence>
<feature type="region of interest" description="Disordered" evidence="1">
    <location>
        <begin position="118"/>
        <end position="140"/>
    </location>
</feature>
<dbReference type="SUPFAM" id="SSF50447">
    <property type="entry name" value="Translation proteins"/>
    <property type="match status" value="1"/>
</dbReference>
<reference evidence="2 3" key="1">
    <citation type="submission" date="2022-02" db="EMBL/GenBank/DDBJ databases">
        <title>Mesosutterella porci, a novel member of the family Sutterellaceae from pig feces.</title>
        <authorList>
            <person name="Wylensek D."/>
            <person name="Clavel T."/>
        </authorList>
    </citation>
    <scope>NUCLEOTIDE SEQUENCE [LARGE SCALE GENOMIC DNA]</scope>
    <source>
        <strain evidence="3">oilRF-744-wt-GAM-9</strain>
    </source>
</reference>
<dbReference type="RefSeq" id="WP_237979317.1">
    <property type="nucleotide sequence ID" value="NZ_JAKNCT010000010.1"/>
</dbReference>
<feature type="compositionally biased region" description="Pro residues" evidence="1">
    <location>
        <begin position="130"/>
        <end position="140"/>
    </location>
</feature>
<organism evidence="2 3">
    <name type="scientific">Mesosutterella porci</name>
    <dbReference type="NCBI Taxonomy" id="2915351"/>
    <lineage>
        <taxon>Bacteria</taxon>
        <taxon>Pseudomonadati</taxon>
        <taxon>Pseudomonadota</taxon>
        <taxon>Betaproteobacteria</taxon>
        <taxon>Burkholderiales</taxon>
        <taxon>Sutterellaceae</taxon>
        <taxon>Mesosutterella</taxon>
    </lineage>
</organism>
<comment type="caution">
    <text evidence="2">The sequence shown here is derived from an EMBL/GenBank/DDBJ whole genome shotgun (WGS) entry which is preliminary data.</text>
</comment>
<gene>
    <name evidence="2" type="ORF">MAF45_08765</name>
</gene>